<organism evidence="3">
    <name type="scientific">Gaeumannomyces tritici (strain R3-111a-1)</name>
    <name type="common">Wheat and barley take-all root rot fungus</name>
    <name type="synonym">Gaeumannomyces graminis var. tritici</name>
    <dbReference type="NCBI Taxonomy" id="644352"/>
    <lineage>
        <taxon>Eukaryota</taxon>
        <taxon>Fungi</taxon>
        <taxon>Dikarya</taxon>
        <taxon>Ascomycota</taxon>
        <taxon>Pezizomycotina</taxon>
        <taxon>Sordariomycetes</taxon>
        <taxon>Sordariomycetidae</taxon>
        <taxon>Magnaporthales</taxon>
        <taxon>Magnaporthaceae</taxon>
        <taxon>Gaeumannomyces</taxon>
    </lineage>
</organism>
<reference evidence="4" key="5">
    <citation type="submission" date="2018-04" db="UniProtKB">
        <authorList>
            <consortium name="EnsemblFungi"/>
        </authorList>
    </citation>
    <scope>IDENTIFICATION</scope>
    <source>
        <strain evidence="4">R3-111a-1</strain>
    </source>
</reference>
<reference evidence="3" key="3">
    <citation type="submission" date="2010-09" db="EMBL/GenBank/DDBJ databases">
        <title>Annotation of Gaeumannomyces graminis var. tritici R3-111a-1.</title>
        <authorList>
            <consortium name="The Broad Institute Genome Sequencing Platform"/>
            <person name="Ma L.-J."/>
            <person name="Dead R."/>
            <person name="Young S.K."/>
            <person name="Zeng Q."/>
            <person name="Gargeya S."/>
            <person name="Fitzgerald M."/>
            <person name="Haas B."/>
            <person name="Abouelleil A."/>
            <person name="Alvarado L."/>
            <person name="Arachchi H.M."/>
            <person name="Berlin A."/>
            <person name="Brown A."/>
            <person name="Chapman S.B."/>
            <person name="Chen Z."/>
            <person name="Dunbar C."/>
            <person name="Freedman E."/>
            <person name="Gearin G."/>
            <person name="Gellesch M."/>
            <person name="Goldberg J."/>
            <person name="Griggs A."/>
            <person name="Gujja S."/>
            <person name="Heiman D."/>
            <person name="Howarth C."/>
            <person name="Larson L."/>
            <person name="Lui A."/>
            <person name="MacDonald P.J.P."/>
            <person name="Mehta T."/>
            <person name="Montmayeur A."/>
            <person name="Murphy C."/>
            <person name="Neiman D."/>
            <person name="Pearson M."/>
            <person name="Priest M."/>
            <person name="Roberts A."/>
            <person name="Saif S."/>
            <person name="Shea T."/>
            <person name="Shenoy N."/>
            <person name="Sisk P."/>
            <person name="Stolte C."/>
            <person name="Sykes S."/>
            <person name="Yandava C."/>
            <person name="Wortman J."/>
            <person name="Nusbaum C."/>
            <person name="Birren B."/>
        </authorList>
    </citation>
    <scope>NUCLEOTIDE SEQUENCE</scope>
    <source>
        <strain evidence="3">R3-111a-1</strain>
    </source>
</reference>
<dbReference type="PANTHER" id="PTHR43677">
    <property type="entry name" value="SHORT-CHAIN DEHYDROGENASE/REDUCTASE"/>
    <property type="match status" value="1"/>
</dbReference>
<dbReference type="EMBL" id="GL385397">
    <property type="protein sequence ID" value="EJT75481.1"/>
    <property type="molecule type" value="Genomic_DNA"/>
</dbReference>
<evidence type="ECO:0000313" key="5">
    <source>
        <dbReference type="Proteomes" id="UP000006039"/>
    </source>
</evidence>
<reference evidence="5" key="1">
    <citation type="submission" date="2010-07" db="EMBL/GenBank/DDBJ databases">
        <title>The genome sequence of Gaeumannomyces graminis var. tritici strain R3-111a-1.</title>
        <authorList>
            <consortium name="The Broad Institute Genome Sequencing Platform"/>
            <person name="Ma L.-J."/>
            <person name="Dead R."/>
            <person name="Young S."/>
            <person name="Zeng Q."/>
            <person name="Koehrsen M."/>
            <person name="Alvarado L."/>
            <person name="Berlin A."/>
            <person name="Chapman S.B."/>
            <person name="Chen Z."/>
            <person name="Freedman E."/>
            <person name="Gellesch M."/>
            <person name="Goldberg J."/>
            <person name="Griggs A."/>
            <person name="Gujja S."/>
            <person name="Heilman E.R."/>
            <person name="Heiman D."/>
            <person name="Hepburn T."/>
            <person name="Howarth C."/>
            <person name="Jen D."/>
            <person name="Larson L."/>
            <person name="Mehta T."/>
            <person name="Neiman D."/>
            <person name="Pearson M."/>
            <person name="Roberts A."/>
            <person name="Saif S."/>
            <person name="Shea T."/>
            <person name="Shenoy N."/>
            <person name="Sisk P."/>
            <person name="Stolte C."/>
            <person name="Sykes S."/>
            <person name="Walk T."/>
            <person name="White J."/>
            <person name="Yandava C."/>
            <person name="Haas B."/>
            <person name="Nusbaum C."/>
            <person name="Birren B."/>
        </authorList>
    </citation>
    <scope>NUCLEOTIDE SEQUENCE [LARGE SCALE GENOMIC DNA]</scope>
    <source>
        <strain evidence="5">R3-111a-1</strain>
    </source>
</reference>
<dbReference type="PANTHER" id="PTHR43677:SF11">
    <property type="entry name" value="ZINC-CONTAINING ALCOHOL DEHYDROGENASE"/>
    <property type="match status" value="1"/>
</dbReference>
<protein>
    <recommendedName>
        <fullName evidence="2">Alcohol dehydrogenase-like C-terminal domain-containing protein</fullName>
    </recommendedName>
</protein>
<dbReference type="STRING" id="644352.J3NVV2"/>
<dbReference type="InterPro" id="IPR036291">
    <property type="entry name" value="NAD(P)-bd_dom_sf"/>
</dbReference>
<dbReference type="VEuPathDB" id="FungiDB:GGTG_05414"/>
<dbReference type="HOGENOM" id="CLU_026673_7_0_1"/>
<dbReference type="AlphaFoldDB" id="J3NVV2"/>
<dbReference type="RefSeq" id="XP_009221481.1">
    <property type="nucleotide sequence ID" value="XM_009223217.1"/>
</dbReference>
<dbReference type="Pfam" id="PF00107">
    <property type="entry name" value="ADH_zinc_N"/>
    <property type="match status" value="1"/>
</dbReference>
<gene>
    <name evidence="4" type="primary">20345872</name>
    <name evidence="3" type="ORF">GGTG_05414</name>
</gene>
<dbReference type="InterPro" id="IPR051397">
    <property type="entry name" value="Zn-ADH-like_protein"/>
</dbReference>
<dbReference type="SUPFAM" id="SSF50129">
    <property type="entry name" value="GroES-like"/>
    <property type="match status" value="1"/>
</dbReference>
<dbReference type="Gene3D" id="3.40.50.720">
    <property type="entry name" value="NAD(P)-binding Rossmann-like Domain"/>
    <property type="match status" value="1"/>
</dbReference>
<dbReference type="GO" id="GO:0016491">
    <property type="term" value="F:oxidoreductase activity"/>
    <property type="evidence" value="ECO:0007669"/>
    <property type="project" value="TreeGrafter"/>
</dbReference>
<dbReference type="InterPro" id="IPR011032">
    <property type="entry name" value="GroES-like_sf"/>
</dbReference>
<name>J3NVV2_GAET3</name>
<dbReference type="OrthoDB" id="809632at2759"/>
<reference evidence="3" key="2">
    <citation type="submission" date="2010-07" db="EMBL/GenBank/DDBJ databases">
        <authorList>
            <consortium name="The Broad Institute Genome Sequencing Platform"/>
            <consortium name="Broad Institute Genome Sequencing Center for Infectious Disease"/>
            <person name="Ma L.-J."/>
            <person name="Dead R."/>
            <person name="Young S."/>
            <person name="Zeng Q."/>
            <person name="Koehrsen M."/>
            <person name="Alvarado L."/>
            <person name="Berlin A."/>
            <person name="Chapman S.B."/>
            <person name="Chen Z."/>
            <person name="Freedman E."/>
            <person name="Gellesch M."/>
            <person name="Goldberg J."/>
            <person name="Griggs A."/>
            <person name="Gujja S."/>
            <person name="Heilman E.R."/>
            <person name="Heiman D."/>
            <person name="Hepburn T."/>
            <person name="Howarth C."/>
            <person name="Jen D."/>
            <person name="Larson L."/>
            <person name="Mehta T."/>
            <person name="Neiman D."/>
            <person name="Pearson M."/>
            <person name="Roberts A."/>
            <person name="Saif S."/>
            <person name="Shea T."/>
            <person name="Shenoy N."/>
            <person name="Sisk P."/>
            <person name="Stolte C."/>
            <person name="Sykes S."/>
            <person name="Walk T."/>
            <person name="White J."/>
            <person name="Yandava C."/>
            <person name="Haas B."/>
            <person name="Nusbaum C."/>
            <person name="Birren B."/>
        </authorList>
    </citation>
    <scope>NUCLEOTIDE SEQUENCE</scope>
    <source>
        <strain evidence="3">R3-111a-1</strain>
    </source>
</reference>
<dbReference type="SUPFAM" id="SSF51735">
    <property type="entry name" value="NAD(P)-binding Rossmann-fold domains"/>
    <property type="match status" value="1"/>
</dbReference>
<proteinExistence type="predicted"/>
<sequence length="316" mass="32766">MRAVQTTSWEEGPHQVTLDAPPAPSESQLQLRMKYVGLHNVVRSRASGRHYSASLLPHTVGIDGVGVDEATGKHYFVIGMAPNFGTAVEVLNVDRRAAVPLPEGAAADAAAVAASVNPGMSSWLALKLRTADLPQGFTALVLGATSASGELAVPLARALGAAAVVGAARNPEALAAVPGLDRRVELRGDGGADTDWTGILEGVDVVLDYISGDVAARVLEALPPRGKAVQFVQIGGLSGQPSINVPSAALRSKNLTIRGSGPGAFSIPEMAKEMPGLVAALAAMELKKPQLVPLDEFERVWADKAVAKNGRIVFTL</sequence>
<dbReference type="eggNOG" id="ENOG502SIN0">
    <property type="taxonomic scope" value="Eukaryota"/>
</dbReference>
<dbReference type="Gene3D" id="3.90.180.10">
    <property type="entry name" value="Medium-chain alcohol dehydrogenases, catalytic domain"/>
    <property type="match status" value="1"/>
</dbReference>
<feature type="domain" description="Alcohol dehydrogenase-like C-terminal" evidence="2">
    <location>
        <begin position="149"/>
        <end position="267"/>
    </location>
</feature>
<keyword evidence="5" id="KW-1185">Reference proteome</keyword>
<evidence type="ECO:0000256" key="1">
    <source>
        <dbReference type="SAM" id="MobiDB-lite"/>
    </source>
</evidence>
<evidence type="ECO:0000259" key="2">
    <source>
        <dbReference type="Pfam" id="PF00107"/>
    </source>
</evidence>
<accession>J3NVV2</accession>
<dbReference type="InterPro" id="IPR013149">
    <property type="entry name" value="ADH-like_C"/>
</dbReference>
<evidence type="ECO:0000313" key="4">
    <source>
        <dbReference type="EnsemblFungi" id="EJT75481"/>
    </source>
</evidence>
<dbReference type="EnsemblFungi" id="EJT75481">
    <property type="protein sequence ID" value="EJT75481"/>
    <property type="gene ID" value="GGTG_05414"/>
</dbReference>
<dbReference type="Proteomes" id="UP000006039">
    <property type="component" value="Unassembled WGS sequence"/>
</dbReference>
<feature type="region of interest" description="Disordered" evidence="1">
    <location>
        <begin position="1"/>
        <end position="24"/>
    </location>
</feature>
<evidence type="ECO:0000313" key="3">
    <source>
        <dbReference type="EMBL" id="EJT75481.1"/>
    </source>
</evidence>
<reference evidence="4" key="4">
    <citation type="journal article" date="2015" name="G3 (Bethesda)">
        <title>Genome sequences of three phytopathogenic species of the Magnaporthaceae family of fungi.</title>
        <authorList>
            <person name="Okagaki L.H."/>
            <person name="Nunes C.C."/>
            <person name="Sailsbery J."/>
            <person name="Clay B."/>
            <person name="Brown D."/>
            <person name="John T."/>
            <person name="Oh Y."/>
            <person name="Young N."/>
            <person name="Fitzgerald M."/>
            <person name="Haas B.J."/>
            <person name="Zeng Q."/>
            <person name="Young S."/>
            <person name="Adiconis X."/>
            <person name="Fan L."/>
            <person name="Levin J.Z."/>
            <person name="Mitchell T.K."/>
            <person name="Okubara P.A."/>
            <person name="Farman M.L."/>
            <person name="Kohn L.M."/>
            <person name="Birren B."/>
            <person name="Ma L.-J."/>
            <person name="Dean R.A."/>
        </authorList>
    </citation>
    <scope>NUCLEOTIDE SEQUENCE</scope>
    <source>
        <strain evidence="4">R3-111a-1</strain>
    </source>
</reference>
<dbReference type="GeneID" id="20345872"/>